<dbReference type="Gene3D" id="3.30.9.10">
    <property type="entry name" value="D-Amino Acid Oxidase, subunit A, domain 2"/>
    <property type="match status" value="1"/>
</dbReference>
<dbReference type="PANTHER" id="PTHR13847:SF201">
    <property type="entry name" value="PUTATIBE OXIDOREDUCTASE"/>
    <property type="match status" value="1"/>
</dbReference>
<evidence type="ECO:0000259" key="1">
    <source>
        <dbReference type="Pfam" id="PF01266"/>
    </source>
</evidence>
<proteinExistence type="predicted"/>
<sequence length="410" mass="45282">MSKKLHSGNLYWPTTMSGEAAYPGVQTDIQTQTVIVGGGMSGIMCGYIFAKSGIPCVAVERGAIADGSTSANTGLLQFSNDIMLWELIEQIGEHDAVAFYRACKTAIEQLARAAGDIPADVGFRRRSSLYFASSEQDLPKLNKEFEALNRSGFDVEYWQPRDIAARFPFSKPGAIVTHGDAEVNPYQFVHGLAGRAVQEGLQLYEHTDIVSHETGHDGKHRLLTADGYTLTCDQVVFAVGYEPEELKGKLVKAELNRSFVAVSAPQQDLSPWHERFMLWETARPYLYMRTTVDGRVVIGGLDEESQAPIEGKHARQKRTEKLYKLIAAYFPSFDAPLEYEWSATFGESSDNLPFIGEDPHRRGVYYCLGYGGNGTVYSTIGSLLLRDLIAGYDNPLARIVGLERATLAKV</sequence>
<dbReference type="Proteomes" id="UP000293568">
    <property type="component" value="Chromosome"/>
</dbReference>
<dbReference type="InterPro" id="IPR036188">
    <property type="entry name" value="FAD/NAD-bd_sf"/>
</dbReference>
<gene>
    <name evidence="2" type="ORF">ET464_11345</name>
</gene>
<dbReference type="OrthoDB" id="571248at2"/>
<dbReference type="Pfam" id="PF01266">
    <property type="entry name" value="DAO"/>
    <property type="match status" value="1"/>
</dbReference>
<name>A0A4V0YF92_9BACL</name>
<dbReference type="AlphaFoldDB" id="A0A4V0YF92"/>
<dbReference type="EMBL" id="CP035492">
    <property type="protein sequence ID" value="QAY66901.1"/>
    <property type="molecule type" value="Genomic_DNA"/>
</dbReference>
<dbReference type="SUPFAM" id="SSF51905">
    <property type="entry name" value="FAD/NAD(P)-binding domain"/>
    <property type="match status" value="1"/>
</dbReference>
<dbReference type="PANTHER" id="PTHR13847">
    <property type="entry name" value="SARCOSINE DEHYDROGENASE-RELATED"/>
    <property type="match status" value="1"/>
</dbReference>
<organism evidence="2 3">
    <name type="scientific">Paenibacillus protaetiae</name>
    <dbReference type="NCBI Taxonomy" id="2509456"/>
    <lineage>
        <taxon>Bacteria</taxon>
        <taxon>Bacillati</taxon>
        <taxon>Bacillota</taxon>
        <taxon>Bacilli</taxon>
        <taxon>Bacillales</taxon>
        <taxon>Paenibacillaceae</taxon>
        <taxon>Paenibacillus</taxon>
    </lineage>
</organism>
<dbReference type="InterPro" id="IPR006076">
    <property type="entry name" value="FAD-dep_OxRdtase"/>
</dbReference>
<accession>A0A4V0YF92</accession>
<evidence type="ECO:0000313" key="3">
    <source>
        <dbReference type="Proteomes" id="UP000293568"/>
    </source>
</evidence>
<protein>
    <submittedName>
        <fullName evidence="2">FAD-binding oxidoreductase</fullName>
    </submittedName>
</protein>
<evidence type="ECO:0000313" key="2">
    <source>
        <dbReference type="EMBL" id="QAY66901.1"/>
    </source>
</evidence>
<dbReference type="GO" id="GO:0005737">
    <property type="term" value="C:cytoplasm"/>
    <property type="evidence" value="ECO:0007669"/>
    <property type="project" value="TreeGrafter"/>
</dbReference>
<dbReference type="RefSeq" id="WP_129440960.1">
    <property type="nucleotide sequence ID" value="NZ_CP035492.1"/>
</dbReference>
<dbReference type="Gene3D" id="3.50.50.60">
    <property type="entry name" value="FAD/NAD(P)-binding domain"/>
    <property type="match status" value="1"/>
</dbReference>
<feature type="domain" description="FAD dependent oxidoreductase" evidence="1">
    <location>
        <begin position="34"/>
        <end position="384"/>
    </location>
</feature>
<reference evidence="2 3" key="1">
    <citation type="submission" date="2019-01" db="EMBL/GenBank/DDBJ databases">
        <title>Genome sequencing of strain FW100M-2.</title>
        <authorList>
            <person name="Heo J."/>
            <person name="Kim S.-J."/>
            <person name="Kim J.-S."/>
            <person name="Hong S.-B."/>
            <person name="Kwon S.-W."/>
        </authorList>
    </citation>
    <scope>NUCLEOTIDE SEQUENCE [LARGE SCALE GENOMIC DNA]</scope>
    <source>
        <strain evidence="2 3">FW100M-2</strain>
    </source>
</reference>
<dbReference type="KEGG" id="pprt:ET464_11345"/>
<keyword evidence="3" id="KW-1185">Reference proteome</keyword>